<dbReference type="FunFam" id="1.10.510.10:FF:000146">
    <property type="entry name" value="LRR receptor-like serine/threonine-protein kinase IOS1"/>
    <property type="match status" value="1"/>
</dbReference>
<feature type="domain" description="Protein kinase" evidence="26">
    <location>
        <begin position="289"/>
        <end position="560"/>
    </location>
</feature>
<dbReference type="InterPro" id="IPR050647">
    <property type="entry name" value="Plant_LRR-RLKs"/>
</dbReference>
<keyword evidence="14 23" id="KW-0067">ATP-binding</keyword>
<comment type="catalytic activity">
    <reaction evidence="19">
        <text>L-threonyl-[protein] + ATP = O-phospho-L-threonyl-[protein] + ADP + H(+)</text>
        <dbReference type="Rhea" id="RHEA:46608"/>
        <dbReference type="Rhea" id="RHEA-COMP:11060"/>
        <dbReference type="Rhea" id="RHEA-COMP:11605"/>
        <dbReference type="ChEBI" id="CHEBI:15378"/>
        <dbReference type="ChEBI" id="CHEBI:30013"/>
        <dbReference type="ChEBI" id="CHEBI:30616"/>
        <dbReference type="ChEBI" id="CHEBI:61977"/>
        <dbReference type="ChEBI" id="CHEBI:456216"/>
        <dbReference type="EC" id="2.7.11.1"/>
    </reaction>
</comment>
<comment type="similarity">
    <text evidence="2">Belongs to the protein kinase superfamily. Ser/Thr protein kinase family.</text>
</comment>
<keyword evidence="12 23" id="KW-0547">Nucleotide-binding</keyword>
<dbReference type="InterPro" id="IPR008271">
    <property type="entry name" value="Ser/Thr_kinase_AS"/>
</dbReference>
<dbReference type="Pfam" id="PF00069">
    <property type="entry name" value="Pkinase"/>
    <property type="match status" value="1"/>
</dbReference>
<dbReference type="InterPro" id="IPR011009">
    <property type="entry name" value="Kinase-like_dom_sf"/>
</dbReference>
<keyword evidence="16 25" id="KW-0472">Membrane</keyword>
<dbReference type="InterPro" id="IPR013210">
    <property type="entry name" value="LRR_N_plant-typ"/>
</dbReference>
<keyword evidence="7" id="KW-0433">Leucine-rich repeat</keyword>
<evidence type="ECO:0000259" key="26">
    <source>
        <dbReference type="PROSITE" id="PS50011"/>
    </source>
</evidence>
<keyword evidence="8" id="KW-0808">Transferase</keyword>
<dbReference type="Gene3D" id="3.80.10.10">
    <property type="entry name" value="Ribonuclease Inhibitor"/>
    <property type="match status" value="1"/>
</dbReference>
<dbReference type="GO" id="GO:0005886">
    <property type="term" value="C:plasma membrane"/>
    <property type="evidence" value="ECO:0007669"/>
    <property type="project" value="UniProtKB-SubCell"/>
</dbReference>
<evidence type="ECO:0000256" key="25">
    <source>
        <dbReference type="SAM" id="Phobius"/>
    </source>
</evidence>
<evidence type="ECO:0000256" key="23">
    <source>
        <dbReference type="PROSITE-ProRule" id="PRU10141"/>
    </source>
</evidence>
<dbReference type="FunCoup" id="A0A200R6V5">
    <property type="interactions" value="995"/>
</dbReference>
<keyword evidence="10" id="KW-0732">Signal</keyword>
<evidence type="ECO:0000256" key="14">
    <source>
        <dbReference type="ARBA" id="ARBA00022840"/>
    </source>
</evidence>
<dbReference type="InterPro" id="IPR001611">
    <property type="entry name" value="Leu-rich_rpt"/>
</dbReference>
<comment type="catalytic activity">
    <reaction evidence="20">
        <text>L-seryl-[protein] + ATP = O-phospho-L-seryl-[protein] + ADP + H(+)</text>
        <dbReference type="Rhea" id="RHEA:17989"/>
        <dbReference type="Rhea" id="RHEA-COMP:9863"/>
        <dbReference type="Rhea" id="RHEA-COMP:11604"/>
        <dbReference type="ChEBI" id="CHEBI:15378"/>
        <dbReference type="ChEBI" id="CHEBI:29999"/>
        <dbReference type="ChEBI" id="CHEBI:30616"/>
        <dbReference type="ChEBI" id="CHEBI:83421"/>
        <dbReference type="ChEBI" id="CHEBI:456216"/>
        <dbReference type="EC" id="2.7.11.1"/>
    </reaction>
</comment>
<comment type="subunit">
    <text evidence="22">Interacts with the ACC synthases ACS5 and ACS9 but not ACS2, via the kinase domain.</text>
</comment>
<evidence type="ECO:0000256" key="5">
    <source>
        <dbReference type="ARBA" id="ARBA00022527"/>
    </source>
</evidence>
<dbReference type="Pfam" id="PF08263">
    <property type="entry name" value="LRRNT_2"/>
    <property type="match status" value="1"/>
</dbReference>
<accession>A0A200R6V5</accession>
<dbReference type="PANTHER" id="PTHR48056">
    <property type="entry name" value="LRR RECEPTOR-LIKE SERINE/THREONINE-PROTEIN KINASE-RELATED"/>
    <property type="match status" value="1"/>
</dbReference>
<evidence type="ECO:0000256" key="13">
    <source>
        <dbReference type="ARBA" id="ARBA00022777"/>
    </source>
</evidence>
<dbReference type="GO" id="GO:0005524">
    <property type="term" value="F:ATP binding"/>
    <property type="evidence" value="ECO:0007669"/>
    <property type="project" value="UniProtKB-UniRule"/>
</dbReference>
<dbReference type="PANTHER" id="PTHR48056:SF77">
    <property type="entry name" value="PROTEIN KINASE DOMAIN-CONTAINING PROTEIN"/>
    <property type="match status" value="1"/>
</dbReference>
<evidence type="ECO:0000256" key="21">
    <source>
        <dbReference type="ARBA" id="ARBA00059946"/>
    </source>
</evidence>
<dbReference type="InterPro" id="IPR000719">
    <property type="entry name" value="Prot_kinase_dom"/>
</dbReference>
<evidence type="ECO:0000256" key="19">
    <source>
        <dbReference type="ARBA" id="ARBA00047899"/>
    </source>
</evidence>
<keyword evidence="15 25" id="KW-1133">Transmembrane helix</keyword>
<keyword evidence="9 25" id="KW-0812">Transmembrane</keyword>
<evidence type="ECO:0000313" key="27">
    <source>
        <dbReference type="EMBL" id="OVA18403.1"/>
    </source>
</evidence>
<evidence type="ECO:0000256" key="4">
    <source>
        <dbReference type="ARBA" id="ARBA00022475"/>
    </source>
</evidence>
<dbReference type="STRING" id="56857.A0A200R6V5"/>
<evidence type="ECO:0000256" key="1">
    <source>
        <dbReference type="ARBA" id="ARBA00004251"/>
    </source>
</evidence>
<feature type="transmembrane region" description="Helical" evidence="25">
    <location>
        <begin position="222"/>
        <end position="247"/>
    </location>
</feature>
<dbReference type="PROSITE" id="PS00107">
    <property type="entry name" value="PROTEIN_KINASE_ATP"/>
    <property type="match status" value="1"/>
</dbReference>
<dbReference type="Gene3D" id="1.10.510.10">
    <property type="entry name" value="Transferase(Phosphotransferase) domain 1"/>
    <property type="match status" value="1"/>
</dbReference>
<comment type="function">
    <text evidence="21">Involved in the signaling pathway that regulates cell wall function, including cellulose biosynthesis, likely via an 1-aminocyclopropane-1-carboxylic acid (ACC)-mediated signal (a precursor of ethylene).</text>
</comment>
<evidence type="ECO:0000256" key="2">
    <source>
        <dbReference type="ARBA" id="ARBA00008684"/>
    </source>
</evidence>
<reference evidence="27 28" key="1">
    <citation type="journal article" date="2017" name="Mol. Plant">
        <title>The Genome of Medicinal Plant Macleaya cordata Provides New Insights into Benzylisoquinoline Alkaloids Metabolism.</title>
        <authorList>
            <person name="Liu X."/>
            <person name="Liu Y."/>
            <person name="Huang P."/>
            <person name="Ma Y."/>
            <person name="Qing Z."/>
            <person name="Tang Q."/>
            <person name="Cao H."/>
            <person name="Cheng P."/>
            <person name="Zheng Y."/>
            <person name="Yuan Z."/>
            <person name="Zhou Y."/>
            <person name="Liu J."/>
            <person name="Tang Z."/>
            <person name="Zhuo Y."/>
            <person name="Zhang Y."/>
            <person name="Yu L."/>
            <person name="Huang J."/>
            <person name="Yang P."/>
            <person name="Peng Q."/>
            <person name="Zhang J."/>
            <person name="Jiang W."/>
            <person name="Zhang Z."/>
            <person name="Lin K."/>
            <person name="Ro D.K."/>
            <person name="Chen X."/>
            <person name="Xiong X."/>
            <person name="Shang Y."/>
            <person name="Huang S."/>
            <person name="Zeng J."/>
        </authorList>
    </citation>
    <scope>NUCLEOTIDE SEQUENCE [LARGE SCALE GENOMIC DNA]</scope>
    <source>
        <strain evidence="28">cv. BLH2017</strain>
        <tissue evidence="27">Root</tissue>
    </source>
</reference>
<dbReference type="SUPFAM" id="SSF52058">
    <property type="entry name" value="L domain-like"/>
    <property type="match status" value="1"/>
</dbReference>
<dbReference type="SUPFAM" id="SSF56112">
    <property type="entry name" value="Protein kinase-like (PK-like)"/>
    <property type="match status" value="1"/>
</dbReference>
<dbReference type="PROSITE" id="PS50011">
    <property type="entry name" value="PROTEIN_KINASE_DOM"/>
    <property type="match status" value="1"/>
</dbReference>
<evidence type="ECO:0000256" key="20">
    <source>
        <dbReference type="ARBA" id="ARBA00048679"/>
    </source>
</evidence>
<evidence type="ECO:0000256" key="11">
    <source>
        <dbReference type="ARBA" id="ARBA00022737"/>
    </source>
</evidence>
<keyword evidence="6" id="KW-0597">Phosphoprotein</keyword>
<proteinExistence type="inferred from homology"/>
<evidence type="ECO:0000256" key="24">
    <source>
        <dbReference type="SAM" id="MobiDB-lite"/>
    </source>
</evidence>
<comment type="subcellular location">
    <subcellularLocation>
        <location evidence="1">Cell membrane</location>
        <topology evidence="1">Single-pass type I membrane protein</topology>
    </subcellularLocation>
</comment>
<keyword evidence="18" id="KW-0325">Glycoprotein</keyword>
<evidence type="ECO:0000256" key="10">
    <source>
        <dbReference type="ARBA" id="ARBA00022729"/>
    </source>
</evidence>
<evidence type="ECO:0000256" key="16">
    <source>
        <dbReference type="ARBA" id="ARBA00023136"/>
    </source>
</evidence>
<evidence type="ECO:0000256" key="17">
    <source>
        <dbReference type="ARBA" id="ARBA00023170"/>
    </source>
</evidence>
<protein>
    <recommendedName>
        <fullName evidence="3">non-specific serine/threonine protein kinase</fullName>
        <ecNumber evidence="3">2.7.11.1</ecNumber>
    </recommendedName>
</protein>
<feature type="region of interest" description="Disordered" evidence="24">
    <location>
        <begin position="196"/>
        <end position="215"/>
    </location>
</feature>
<keyword evidence="4" id="KW-1003">Cell membrane</keyword>
<dbReference type="OMA" id="NCEGVES"/>
<dbReference type="Pfam" id="PF00560">
    <property type="entry name" value="LRR_1"/>
    <property type="match status" value="3"/>
</dbReference>
<dbReference type="Proteomes" id="UP000195402">
    <property type="component" value="Unassembled WGS sequence"/>
</dbReference>
<dbReference type="AlphaFoldDB" id="A0A200R6V5"/>
<dbReference type="EC" id="2.7.11.1" evidence="3"/>
<keyword evidence="11" id="KW-0677">Repeat</keyword>
<organism evidence="27 28">
    <name type="scientific">Macleaya cordata</name>
    <name type="common">Five-seeded plume-poppy</name>
    <name type="synonym">Bocconia cordata</name>
    <dbReference type="NCBI Taxonomy" id="56857"/>
    <lineage>
        <taxon>Eukaryota</taxon>
        <taxon>Viridiplantae</taxon>
        <taxon>Streptophyta</taxon>
        <taxon>Embryophyta</taxon>
        <taxon>Tracheophyta</taxon>
        <taxon>Spermatophyta</taxon>
        <taxon>Magnoliopsida</taxon>
        <taxon>Ranunculales</taxon>
        <taxon>Papaveraceae</taxon>
        <taxon>Papaveroideae</taxon>
        <taxon>Macleaya</taxon>
    </lineage>
</organism>
<evidence type="ECO:0000256" key="6">
    <source>
        <dbReference type="ARBA" id="ARBA00022553"/>
    </source>
</evidence>
<feature type="binding site" evidence="23">
    <location>
        <position position="321"/>
    </location>
    <ligand>
        <name>ATP</name>
        <dbReference type="ChEBI" id="CHEBI:30616"/>
    </ligand>
</feature>
<dbReference type="FunFam" id="3.80.10.10:FF:000101">
    <property type="entry name" value="LRR receptor-like serine/threonine-protein kinase ERECTA"/>
    <property type="match status" value="1"/>
</dbReference>
<dbReference type="OrthoDB" id="4062651at2759"/>
<dbReference type="InterPro" id="IPR017441">
    <property type="entry name" value="Protein_kinase_ATP_BS"/>
</dbReference>
<dbReference type="InParanoid" id="A0A200R6V5"/>
<comment type="caution">
    <text evidence="27">The sequence shown here is derived from an EMBL/GenBank/DDBJ whole genome shotgun (WGS) entry which is preliminary data.</text>
</comment>
<evidence type="ECO:0000256" key="12">
    <source>
        <dbReference type="ARBA" id="ARBA00022741"/>
    </source>
</evidence>
<evidence type="ECO:0000313" key="28">
    <source>
        <dbReference type="Proteomes" id="UP000195402"/>
    </source>
</evidence>
<dbReference type="SMART" id="SM00220">
    <property type="entry name" value="S_TKc"/>
    <property type="match status" value="1"/>
</dbReference>
<dbReference type="InterPro" id="IPR032675">
    <property type="entry name" value="LRR_dom_sf"/>
</dbReference>
<dbReference type="GO" id="GO:0004674">
    <property type="term" value="F:protein serine/threonine kinase activity"/>
    <property type="evidence" value="ECO:0007669"/>
    <property type="project" value="UniProtKB-KW"/>
</dbReference>
<dbReference type="FunFam" id="3.30.200.20:FF:000282">
    <property type="entry name" value="LRR receptor-like serine/threonine-protein kinase FEI 1"/>
    <property type="match status" value="1"/>
</dbReference>
<evidence type="ECO:0000256" key="9">
    <source>
        <dbReference type="ARBA" id="ARBA00022692"/>
    </source>
</evidence>
<gene>
    <name evidence="27" type="ORF">BVC80_1833g60</name>
</gene>
<keyword evidence="17" id="KW-0675">Receptor</keyword>
<dbReference type="PROSITE" id="PS00108">
    <property type="entry name" value="PROTEIN_KINASE_ST"/>
    <property type="match status" value="1"/>
</dbReference>
<dbReference type="Gene3D" id="3.30.200.20">
    <property type="entry name" value="Phosphorylase Kinase, domain 1"/>
    <property type="match status" value="1"/>
</dbReference>
<evidence type="ECO:0000256" key="7">
    <source>
        <dbReference type="ARBA" id="ARBA00022614"/>
    </source>
</evidence>
<evidence type="ECO:0000256" key="15">
    <source>
        <dbReference type="ARBA" id="ARBA00022989"/>
    </source>
</evidence>
<evidence type="ECO:0000256" key="8">
    <source>
        <dbReference type="ARBA" id="ARBA00022679"/>
    </source>
</evidence>
<keyword evidence="5" id="KW-0723">Serine/threonine-protein kinase</keyword>
<evidence type="ECO:0000256" key="3">
    <source>
        <dbReference type="ARBA" id="ARBA00012513"/>
    </source>
</evidence>
<sequence>MRESSAISPDGEALLNFKTAIVGSDGILLHWRQEDPDPCGWKGVKCDAQTKRVIYLSLSQHKLSGSISPDIGKLKHLRVLALYNNNFYGSIPSELGNCTELRAIYLQGNYLSGPIPAEFGDLSELQYLDVSSNSLSGSIPSSLGKLSKLLIFNVSTNFLVGQIPSEGSLIKFTENSFVGNRGLCGKQITVTCKDEHGGTSVESQHPNLEDPGGKKKSSSARLLISALATVGALLLVALMCFWGCFLYKKFGKTDTKGLAIDGIGGASIVMFHGDLPYSSKDVIKKLETLNDEHIIGSGGFGTVYKLAMDDGNVFALKRIMKTNEGLDRFFERELEILGSIKHRYLVNLRGYCNSPSSKLLIYDFLPGGSLDEALHDRSEQLDWDARLNIIMGAAKGLAYLHHDCSPRIIHRDIKSSNILLDGNMEARVSDFGLAKLLEDEESHITTIVAGTFGYLAPEYMLSGRATEKTDVYSFGVLVLEVLSGKRPTDASFIEKGLNIVGWLNFLVAENRPREIVDQHCEGVQTESLDTLLDVAKQCVSSSPEERPTMHRVVQVLEAVVNTPCPSDFYDSSSD</sequence>
<keyword evidence="28" id="KW-1185">Reference proteome</keyword>
<evidence type="ECO:0000256" key="18">
    <source>
        <dbReference type="ARBA" id="ARBA00023180"/>
    </source>
</evidence>
<name>A0A200R6V5_MACCD</name>
<evidence type="ECO:0000256" key="22">
    <source>
        <dbReference type="ARBA" id="ARBA00064486"/>
    </source>
</evidence>
<dbReference type="EMBL" id="MVGT01000436">
    <property type="protein sequence ID" value="OVA18403.1"/>
    <property type="molecule type" value="Genomic_DNA"/>
</dbReference>
<keyword evidence="13 27" id="KW-0418">Kinase</keyword>